<keyword evidence="6" id="KW-0067">ATP-binding</keyword>
<dbReference type="Pfam" id="PF02669">
    <property type="entry name" value="KdpC"/>
    <property type="match status" value="1"/>
</dbReference>
<keyword evidence="2" id="KW-1003">Cell membrane</keyword>
<keyword evidence="10" id="KW-0472">Membrane</keyword>
<evidence type="ECO:0000256" key="8">
    <source>
        <dbReference type="ARBA" id="ARBA00022989"/>
    </source>
</evidence>
<keyword evidence="8" id="KW-1133">Transmembrane helix</keyword>
<keyword evidence="7" id="KW-0630">Potassium</keyword>
<evidence type="ECO:0000256" key="3">
    <source>
        <dbReference type="ARBA" id="ARBA00022538"/>
    </source>
</evidence>
<keyword evidence="4" id="KW-0812">Transmembrane</keyword>
<evidence type="ECO:0000313" key="12">
    <source>
        <dbReference type="Proteomes" id="UP000183642"/>
    </source>
</evidence>
<keyword evidence="9" id="KW-0406">Ion transport</keyword>
<dbReference type="EMBL" id="FOWE01000009">
    <property type="protein sequence ID" value="SFO46531.1"/>
    <property type="molecule type" value="Genomic_DNA"/>
</dbReference>
<evidence type="ECO:0000256" key="1">
    <source>
        <dbReference type="ARBA" id="ARBA00022448"/>
    </source>
</evidence>
<keyword evidence="3" id="KW-0633">Potassium transport</keyword>
<dbReference type="GO" id="GO:0008556">
    <property type="term" value="F:P-type potassium transmembrane transporter activity"/>
    <property type="evidence" value="ECO:0007669"/>
    <property type="project" value="InterPro"/>
</dbReference>
<reference evidence="12" key="1">
    <citation type="submission" date="2016-10" db="EMBL/GenBank/DDBJ databases">
        <authorList>
            <person name="Varghese N."/>
            <person name="Submissions S."/>
        </authorList>
    </citation>
    <scope>NUCLEOTIDE SEQUENCE [LARGE SCALE GENOMIC DNA]</scope>
    <source>
        <strain evidence="12">DSM 43161</strain>
    </source>
</reference>
<dbReference type="GO" id="GO:0005524">
    <property type="term" value="F:ATP binding"/>
    <property type="evidence" value="ECO:0007669"/>
    <property type="project" value="UniProtKB-KW"/>
</dbReference>
<evidence type="ECO:0000256" key="10">
    <source>
        <dbReference type="ARBA" id="ARBA00023136"/>
    </source>
</evidence>
<gene>
    <name evidence="11" type="ORF">SAMN05660359_03631</name>
</gene>
<dbReference type="InterPro" id="IPR003820">
    <property type="entry name" value="KdpC"/>
</dbReference>
<sequence length="95" mass="9824">MRQRRAAVAAFDGVDPADVPPDAVTASASGLDPDISPEHVAIQVQRVADARGVPAADVADLVEDVTSGRDLGFIGAPHVRVLGPDLALDREFGRG</sequence>
<name>A0A1I5HFB1_9ACTN</name>
<dbReference type="PANTHER" id="PTHR30042">
    <property type="entry name" value="POTASSIUM-TRANSPORTING ATPASE C CHAIN"/>
    <property type="match status" value="1"/>
</dbReference>
<keyword evidence="12" id="KW-1185">Reference proteome</keyword>
<evidence type="ECO:0000256" key="6">
    <source>
        <dbReference type="ARBA" id="ARBA00022840"/>
    </source>
</evidence>
<dbReference type="PANTHER" id="PTHR30042:SF2">
    <property type="entry name" value="POTASSIUM-TRANSPORTING ATPASE KDPC SUBUNIT"/>
    <property type="match status" value="1"/>
</dbReference>
<dbReference type="AlphaFoldDB" id="A0A1I5HFB1"/>
<evidence type="ECO:0000256" key="2">
    <source>
        <dbReference type="ARBA" id="ARBA00022475"/>
    </source>
</evidence>
<dbReference type="OrthoDB" id="9788285at2"/>
<dbReference type="Proteomes" id="UP000183642">
    <property type="component" value="Unassembled WGS sequence"/>
</dbReference>
<keyword evidence="5" id="KW-0547">Nucleotide-binding</keyword>
<dbReference type="GO" id="GO:0016020">
    <property type="term" value="C:membrane"/>
    <property type="evidence" value="ECO:0007669"/>
    <property type="project" value="InterPro"/>
</dbReference>
<evidence type="ECO:0000256" key="4">
    <source>
        <dbReference type="ARBA" id="ARBA00022692"/>
    </source>
</evidence>
<protein>
    <submittedName>
        <fullName evidence="11">K+-transporting ATPase, c chain</fullName>
    </submittedName>
</protein>
<accession>A0A1I5HFB1</accession>
<proteinExistence type="predicted"/>
<evidence type="ECO:0000256" key="5">
    <source>
        <dbReference type="ARBA" id="ARBA00022741"/>
    </source>
</evidence>
<organism evidence="11 12">
    <name type="scientific">Geodermatophilus obscurus</name>
    <dbReference type="NCBI Taxonomy" id="1861"/>
    <lineage>
        <taxon>Bacteria</taxon>
        <taxon>Bacillati</taxon>
        <taxon>Actinomycetota</taxon>
        <taxon>Actinomycetes</taxon>
        <taxon>Geodermatophilales</taxon>
        <taxon>Geodermatophilaceae</taxon>
        <taxon>Geodermatophilus</taxon>
    </lineage>
</organism>
<keyword evidence="1" id="KW-0813">Transport</keyword>
<evidence type="ECO:0000313" key="11">
    <source>
        <dbReference type="EMBL" id="SFO46531.1"/>
    </source>
</evidence>
<evidence type="ECO:0000256" key="9">
    <source>
        <dbReference type="ARBA" id="ARBA00023065"/>
    </source>
</evidence>
<evidence type="ECO:0000256" key="7">
    <source>
        <dbReference type="ARBA" id="ARBA00022958"/>
    </source>
</evidence>